<name>A0A553NIZ8_9TELE</name>
<protein>
    <recommendedName>
        <fullName evidence="2">Immunoglobulin V-set domain-containing protein</fullName>
    </recommendedName>
</protein>
<dbReference type="AlphaFoldDB" id="A0A553NIZ8"/>
<dbReference type="InterPro" id="IPR013106">
    <property type="entry name" value="Ig_V-set"/>
</dbReference>
<dbReference type="InterPro" id="IPR013783">
    <property type="entry name" value="Ig-like_fold"/>
</dbReference>
<dbReference type="EMBL" id="SRMA01026924">
    <property type="protein sequence ID" value="TRY65389.1"/>
    <property type="molecule type" value="Genomic_DNA"/>
</dbReference>
<accession>A0A553NIZ8</accession>
<keyword evidence="1" id="KW-1133">Transmembrane helix</keyword>
<dbReference type="InterPro" id="IPR036179">
    <property type="entry name" value="Ig-like_dom_sf"/>
</dbReference>
<feature type="non-terminal residue" evidence="3">
    <location>
        <position position="1"/>
    </location>
</feature>
<keyword evidence="4" id="KW-1185">Reference proteome</keyword>
<dbReference type="Gene3D" id="2.60.40.10">
    <property type="entry name" value="Immunoglobulins"/>
    <property type="match status" value="1"/>
</dbReference>
<evidence type="ECO:0000256" key="1">
    <source>
        <dbReference type="SAM" id="Phobius"/>
    </source>
</evidence>
<evidence type="ECO:0000313" key="3">
    <source>
        <dbReference type="EMBL" id="TRY65389.1"/>
    </source>
</evidence>
<comment type="caution">
    <text evidence="3">The sequence shown here is derived from an EMBL/GenBank/DDBJ whole genome shotgun (WGS) entry which is preliminary data.</text>
</comment>
<reference evidence="3 4" key="1">
    <citation type="journal article" date="2019" name="Sci. Data">
        <title>Hybrid genome assembly and annotation of Danionella translucida.</title>
        <authorList>
            <person name="Kadobianskyi M."/>
            <person name="Schulze L."/>
            <person name="Schuelke M."/>
            <person name="Judkewitz B."/>
        </authorList>
    </citation>
    <scope>NUCLEOTIDE SEQUENCE [LARGE SCALE GENOMIC DNA]</scope>
    <source>
        <strain evidence="3 4">Bolton</strain>
    </source>
</reference>
<dbReference type="Pfam" id="PF07686">
    <property type="entry name" value="V-set"/>
    <property type="match status" value="1"/>
</dbReference>
<proteinExistence type="predicted"/>
<dbReference type="Proteomes" id="UP000316079">
    <property type="component" value="Unassembled WGS sequence"/>
</dbReference>
<evidence type="ECO:0000259" key="2">
    <source>
        <dbReference type="Pfam" id="PF07686"/>
    </source>
</evidence>
<organism evidence="3 4">
    <name type="scientific">Danionella cerebrum</name>
    <dbReference type="NCBI Taxonomy" id="2873325"/>
    <lineage>
        <taxon>Eukaryota</taxon>
        <taxon>Metazoa</taxon>
        <taxon>Chordata</taxon>
        <taxon>Craniata</taxon>
        <taxon>Vertebrata</taxon>
        <taxon>Euteleostomi</taxon>
        <taxon>Actinopterygii</taxon>
        <taxon>Neopterygii</taxon>
        <taxon>Teleostei</taxon>
        <taxon>Ostariophysi</taxon>
        <taxon>Cypriniformes</taxon>
        <taxon>Danionidae</taxon>
        <taxon>Danioninae</taxon>
        <taxon>Danionella</taxon>
    </lineage>
</organism>
<evidence type="ECO:0000313" key="4">
    <source>
        <dbReference type="Proteomes" id="UP000316079"/>
    </source>
</evidence>
<keyword evidence="1" id="KW-0472">Membrane</keyword>
<feature type="domain" description="Immunoglobulin V-set" evidence="2">
    <location>
        <begin position="17"/>
        <end position="115"/>
    </location>
</feature>
<dbReference type="OrthoDB" id="8939957at2759"/>
<feature type="transmembrane region" description="Helical" evidence="1">
    <location>
        <begin position="126"/>
        <end position="149"/>
    </location>
</feature>
<gene>
    <name evidence="3" type="ORF">DNTS_013983</name>
</gene>
<keyword evidence="1" id="KW-0812">Transmembrane</keyword>
<sequence>VLIVSFLVSLEALQVKDVNLGGTVDLKCTLPFYKEIYWLKISGGGPLALFTANLKHNGELFVVWNNDSTHFEGFMENQKIVLRIRNISNSDLCTFYCARLFKEHLDFDEGVKLVISGGFDGLSLQYHIFAAVLLFGLVGMLLAIFVVHFKTRTKQKDKN</sequence>
<dbReference type="SUPFAM" id="SSF48726">
    <property type="entry name" value="Immunoglobulin"/>
    <property type="match status" value="1"/>
</dbReference>